<dbReference type="PANTHER" id="PTHR47178">
    <property type="entry name" value="MONOOXYGENASE, FAD-BINDING"/>
    <property type="match status" value="1"/>
</dbReference>
<reference evidence="8" key="1">
    <citation type="submission" date="2017-03" db="EMBL/GenBank/DDBJ databases">
        <title>Genomes of endolithic fungi from Antarctica.</title>
        <authorList>
            <person name="Coleine C."/>
            <person name="Masonjones S."/>
            <person name="Stajich J.E."/>
        </authorList>
    </citation>
    <scope>NUCLEOTIDE SEQUENCE [LARGE SCALE GENOMIC DNA]</scope>
    <source>
        <strain evidence="8">CCFEE 5527</strain>
    </source>
</reference>
<sequence>MPPSHCDNFHVIIVGAGLCGLLIAQGLKKHGISFSIYEKESTAGRSRDWGMAYFWSADYLPYLLPEHLVERLPEVQVDPFYKAQPVESMTVTNGLDGSAIKVVPSPGGRRVGRKAIRKLFAEGIDIKYDHKLASISYPAKDNVVATFTNGAIVNGNLLIGSDGGGSAVRRSLLGPLAEPNRLPLYMVNFNARYRNPKHAVFIRSGLRHFVDHGVHPKGMFFLMTLQSVPDPKKPETWSFQITITWPPEMSPNKDSPEPPHTLKDLQELTKDWHSPKREALQWLGDAEAIVTDGFFGQNGEHSTTAGFDTDADPWQVVIPSDRVSVWIPEPWDNHDGRTTLVGDAAHAMTFHRGQGLNNCIRDAREVVTRMIRHVDGEISLSDAVAEYESEMLDRGAAEVRTSMEQSLKCHNWDTFQDSPVMKIGGNPIRAVENEDWKKILAEQAQAA</sequence>
<dbReference type="OrthoDB" id="47494at2759"/>
<dbReference type="Gene3D" id="3.50.50.60">
    <property type="entry name" value="FAD/NAD(P)-binding domain"/>
    <property type="match status" value="2"/>
</dbReference>
<evidence type="ECO:0000256" key="3">
    <source>
        <dbReference type="ARBA" id="ARBA00022827"/>
    </source>
</evidence>
<evidence type="ECO:0000256" key="5">
    <source>
        <dbReference type="ARBA" id="ARBA00023033"/>
    </source>
</evidence>
<gene>
    <name evidence="7" type="ORF">B0A48_16492</name>
</gene>
<dbReference type="PRINTS" id="PR00420">
    <property type="entry name" value="RNGMNOXGNASE"/>
</dbReference>
<dbReference type="GO" id="GO:0004497">
    <property type="term" value="F:monooxygenase activity"/>
    <property type="evidence" value="ECO:0007669"/>
    <property type="project" value="UniProtKB-KW"/>
</dbReference>
<keyword evidence="8" id="KW-1185">Reference proteome</keyword>
<dbReference type="PANTHER" id="PTHR47178:SF2">
    <property type="entry name" value="FAD-BINDING DOMAIN-CONTAINING PROTEIN"/>
    <property type="match status" value="1"/>
</dbReference>
<evidence type="ECO:0000256" key="4">
    <source>
        <dbReference type="ARBA" id="ARBA00023002"/>
    </source>
</evidence>
<evidence type="ECO:0000256" key="2">
    <source>
        <dbReference type="ARBA" id="ARBA00022630"/>
    </source>
</evidence>
<evidence type="ECO:0000256" key="1">
    <source>
        <dbReference type="ARBA" id="ARBA00001974"/>
    </source>
</evidence>
<feature type="domain" description="FAD-binding" evidence="6">
    <location>
        <begin position="333"/>
        <end position="400"/>
    </location>
</feature>
<accession>A0A1V8SEP0</accession>
<keyword evidence="5" id="KW-0503">Monooxygenase</keyword>
<name>A0A1V8SEP0_9PEZI</name>
<dbReference type="InterPro" id="IPR036188">
    <property type="entry name" value="FAD/NAD-bd_sf"/>
</dbReference>
<dbReference type="GO" id="GO:0071949">
    <property type="term" value="F:FAD binding"/>
    <property type="evidence" value="ECO:0007669"/>
    <property type="project" value="InterPro"/>
</dbReference>
<dbReference type="SUPFAM" id="SSF51905">
    <property type="entry name" value="FAD/NAD(P)-binding domain"/>
    <property type="match status" value="1"/>
</dbReference>
<dbReference type="InterPro" id="IPR002938">
    <property type="entry name" value="FAD-bd"/>
</dbReference>
<keyword evidence="4" id="KW-0560">Oxidoreductase</keyword>
<evidence type="ECO:0000259" key="6">
    <source>
        <dbReference type="Pfam" id="PF01494"/>
    </source>
</evidence>
<evidence type="ECO:0000313" key="7">
    <source>
        <dbReference type="EMBL" id="OQN97628.1"/>
    </source>
</evidence>
<dbReference type="Pfam" id="PF01494">
    <property type="entry name" value="FAD_binding_3"/>
    <property type="match status" value="1"/>
</dbReference>
<evidence type="ECO:0000313" key="8">
    <source>
        <dbReference type="Proteomes" id="UP000192596"/>
    </source>
</evidence>
<proteinExistence type="predicted"/>
<comment type="caution">
    <text evidence="7">The sequence shown here is derived from an EMBL/GenBank/DDBJ whole genome shotgun (WGS) entry which is preliminary data.</text>
</comment>
<keyword evidence="3" id="KW-0274">FAD</keyword>
<dbReference type="Proteomes" id="UP000192596">
    <property type="component" value="Unassembled WGS sequence"/>
</dbReference>
<dbReference type="Pfam" id="PF13450">
    <property type="entry name" value="NAD_binding_8"/>
    <property type="match status" value="1"/>
</dbReference>
<organism evidence="7 8">
    <name type="scientific">Cryoendolithus antarcticus</name>
    <dbReference type="NCBI Taxonomy" id="1507870"/>
    <lineage>
        <taxon>Eukaryota</taxon>
        <taxon>Fungi</taxon>
        <taxon>Dikarya</taxon>
        <taxon>Ascomycota</taxon>
        <taxon>Pezizomycotina</taxon>
        <taxon>Dothideomycetes</taxon>
        <taxon>Dothideomycetidae</taxon>
        <taxon>Cladosporiales</taxon>
        <taxon>Cladosporiaceae</taxon>
        <taxon>Cryoendolithus</taxon>
    </lineage>
</organism>
<dbReference type="EMBL" id="NAJO01000052">
    <property type="protein sequence ID" value="OQN97628.1"/>
    <property type="molecule type" value="Genomic_DNA"/>
</dbReference>
<dbReference type="InParanoid" id="A0A1V8SEP0"/>
<keyword evidence="2" id="KW-0285">Flavoprotein</keyword>
<comment type="cofactor">
    <cofactor evidence="1">
        <name>FAD</name>
        <dbReference type="ChEBI" id="CHEBI:57692"/>
    </cofactor>
</comment>
<dbReference type="STRING" id="1507870.A0A1V8SEP0"/>
<protein>
    <recommendedName>
        <fullName evidence="6">FAD-binding domain-containing protein</fullName>
    </recommendedName>
</protein>
<dbReference type="AlphaFoldDB" id="A0A1V8SEP0"/>